<reference evidence="2" key="1">
    <citation type="journal article" date="2019" name="Int. J. Syst. Evol. Microbiol.">
        <title>The Global Catalogue of Microorganisms (GCM) 10K type strain sequencing project: providing services to taxonomists for standard genome sequencing and annotation.</title>
        <authorList>
            <consortium name="The Broad Institute Genomics Platform"/>
            <consortium name="The Broad Institute Genome Sequencing Center for Infectious Disease"/>
            <person name="Wu L."/>
            <person name="Ma J."/>
        </authorList>
    </citation>
    <scope>NUCLEOTIDE SEQUENCE [LARGE SCALE GENOMIC DNA]</scope>
    <source>
        <strain evidence="2">JCM 17926</strain>
    </source>
</reference>
<accession>A0ABP8M0Q9</accession>
<dbReference type="EMBL" id="BAABHC010000021">
    <property type="protein sequence ID" value="GAA4439220.1"/>
    <property type="molecule type" value="Genomic_DNA"/>
</dbReference>
<gene>
    <name evidence="1" type="ORF">GCM10023188_35420</name>
</gene>
<evidence type="ECO:0000313" key="2">
    <source>
        <dbReference type="Proteomes" id="UP001500552"/>
    </source>
</evidence>
<sequence length="75" mass="8362">MIPDSTDIALSSLRSMHYFKRNRKGFAVRMQTGNGSNYRIVESNVATSAFTVTITGLEFGIASAPSSWEEKAFRR</sequence>
<dbReference type="Proteomes" id="UP001500552">
    <property type="component" value="Unassembled WGS sequence"/>
</dbReference>
<organism evidence="1 2">
    <name type="scientific">Pontibacter saemangeumensis</name>
    <dbReference type="NCBI Taxonomy" id="1084525"/>
    <lineage>
        <taxon>Bacteria</taxon>
        <taxon>Pseudomonadati</taxon>
        <taxon>Bacteroidota</taxon>
        <taxon>Cytophagia</taxon>
        <taxon>Cytophagales</taxon>
        <taxon>Hymenobacteraceae</taxon>
        <taxon>Pontibacter</taxon>
    </lineage>
</organism>
<comment type="caution">
    <text evidence="1">The sequence shown here is derived from an EMBL/GenBank/DDBJ whole genome shotgun (WGS) entry which is preliminary data.</text>
</comment>
<evidence type="ECO:0000313" key="1">
    <source>
        <dbReference type="EMBL" id="GAA4439220.1"/>
    </source>
</evidence>
<name>A0ABP8M0Q9_9BACT</name>
<protein>
    <submittedName>
        <fullName evidence="1">Uncharacterized protein</fullName>
    </submittedName>
</protein>
<keyword evidence="2" id="KW-1185">Reference proteome</keyword>
<proteinExistence type="predicted"/>